<evidence type="ECO:0000313" key="3">
    <source>
        <dbReference type="Proteomes" id="UP000011096"/>
    </source>
</evidence>
<protein>
    <submittedName>
        <fullName evidence="2">Uncharacterized protein</fullName>
    </submittedName>
</protein>
<dbReference type="SUPFAM" id="SSF52047">
    <property type="entry name" value="RNI-like"/>
    <property type="match status" value="1"/>
</dbReference>
<reference evidence="2 3" key="1">
    <citation type="submission" date="2012-08" db="EMBL/GenBank/DDBJ databases">
        <authorList>
            <person name="Gan P.H.P."/>
            <person name="Ikeda K."/>
            <person name="Irieda H."/>
            <person name="Narusaka M."/>
            <person name="O'Connell R.J."/>
            <person name="Narusaka Y."/>
            <person name="Takano Y."/>
            <person name="Kubo Y."/>
            <person name="Shirasu K."/>
        </authorList>
    </citation>
    <scope>NUCLEOTIDE SEQUENCE [LARGE SCALE GENOMIC DNA]</scope>
    <source>
        <strain evidence="2 3">Nara gc5</strain>
    </source>
</reference>
<dbReference type="InParanoid" id="A0A7J6IWI6"/>
<gene>
    <name evidence="2" type="ORF">CGGC5_v010303</name>
</gene>
<comment type="caution">
    <text evidence="2">The sequence shown here is derived from an EMBL/GenBank/DDBJ whole genome shotgun (WGS) entry which is preliminary data.</text>
</comment>
<name>A0A7J6IWI6_COLFN</name>
<organism evidence="2 3">
    <name type="scientific">Colletotrichum fructicola (strain Nara gc5)</name>
    <name type="common">Anthracnose fungus</name>
    <name type="synonym">Colletotrichum gloeosporioides (strain Nara gc5)</name>
    <dbReference type="NCBI Taxonomy" id="1213859"/>
    <lineage>
        <taxon>Eukaryota</taxon>
        <taxon>Fungi</taxon>
        <taxon>Dikarya</taxon>
        <taxon>Ascomycota</taxon>
        <taxon>Pezizomycotina</taxon>
        <taxon>Sordariomycetes</taxon>
        <taxon>Hypocreomycetidae</taxon>
        <taxon>Glomerellales</taxon>
        <taxon>Glomerellaceae</taxon>
        <taxon>Colletotrichum</taxon>
        <taxon>Colletotrichum gloeosporioides species complex</taxon>
    </lineage>
</organism>
<feature type="region of interest" description="Disordered" evidence="1">
    <location>
        <begin position="466"/>
        <end position="485"/>
    </location>
</feature>
<dbReference type="InterPro" id="IPR032675">
    <property type="entry name" value="LRR_dom_sf"/>
</dbReference>
<dbReference type="Proteomes" id="UP000011096">
    <property type="component" value="Unassembled WGS sequence"/>
</dbReference>
<dbReference type="EMBL" id="ANPB02000006">
    <property type="protein sequence ID" value="KAF4480950.1"/>
    <property type="molecule type" value="Genomic_DNA"/>
</dbReference>
<evidence type="ECO:0000256" key="1">
    <source>
        <dbReference type="SAM" id="MobiDB-lite"/>
    </source>
</evidence>
<keyword evidence="3" id="KW-1185">Reference proteome</keyword>
<evidence type="ECO:0000313" key="2">
    <source>
        <dbReference type="EMBL" id="KAF4480950.1"/>
    </source>
</evidence>
<dbReference type="AlphaFoldDB" id="A0A7J6IWI6"/>
<dbReference type="Gene3D" id="3.80.10.10">
    <property type="entry name" value="Ribonuclease Inhibitor"/>
    <property type="match status" value="1"/>
</dbReference>
<accession>A0A7J6IWI6</accession>
<proteinExistence type="predicted"/>
<sequence length="485" mass="54530">MDRLPAEIVDLIFRNIASPGTGLRHIDPFLRCGRRWFEHAVPFVWKRVCLMAITQECIDNKRRALYASQIETLTGWDGRKCGCGLCQANDPPNSQPRQYLLPHVDLASIYRLPFPKLRQIQHMRFDDPTLPEMIERLHTADGNTITRLEVSQWHVESALPDFVSLLTNLSHLRVDHLAYHYDEVSVVQPAWDKLTSASMFRNLTYGCDESAMIIHALSDCPELSRLRITMEPAISSLLSPLPPSHADWYKRRGQPFRSLTKLDIRPTTECTSLYQELATMSALTSLTVRFRPASISPAILTYLSRMTQLQELRLIGTSRGGRMGLWSRGTFPPNNASDAIRGMSQLKTFQLSLPGVYSLTPGQGSRQHMLESIARNNQEIEELVLDARLRLPAASSSWRPPPPNSARHDTGKPMKITLHSISIPREGEPGPVDEGVAEVVKQLHTIFPRLRPLFTSADEMEHCANRNGPLRVSGGLIKPSSSLAV</sequence>
<reference evidence="2 3" key="2">
    <citation type="submission" date="2020-04" db="EMBL/GenBank/DDBJ databases">
        <title>Genome sequencing and assembly of multiple isolates from the Colletotrichum gloeosporioides species complex.</title>
        <authorList>
            <person name="Gan P."/>
            <person name="Shirasu K."/>
        </authorList>
    </citation>
    <scope>NUCLEOTIDE SEQUENCE [LARGE SCALE GENOMIC DNA]</scope>
    <source>
        <strain evidence="2 3">Nara gc5</strain>
    </source>
</reference>
<dbReference type="RefSeq" id="XP_031875265.2">
    <property type="nucleotide sequence ID" value="XM_032028461.2"/>
</dbReference>
<dbReference type="GeneID" id="43612559"/>